<protein>
    <submittedName>
        <fullName evidence="2">Uncharacterized protein</fullName>
    </submittedName>
</protein>
<accession>A0A9P5IQI8</accession>
<proteinExistence type="predicted"/>
<reference evidence="2 3" key="1">
    <citation type="journal article" date="2020" name="Genome Biol. Evol.">
        <title>Comparative genomics of Sclerotiniaceae.</title>
        <authorList>
            <person name="Valero Jimenez C.A."/>
            <person name="Steentjes M."/>
            <person name="Scholten O.E."/>
            <person name="Van Kan J.A.L."/>
        </authorList>
    </citation>
    <scope>NUCLEOTIDE SEQUENCE [LARGE SCALE GENOMIC DNA]</scope>
    <source>
        <strain evidence="2 3">MUCL 94</strain>
    </source>
</reference>
<evidence type="ECO:0000313" key="3">
    <source>
        <dbReference type="Proteomes" id="UP000710849"/>
    </source>
</evidence>
<dbReference type="RefSeq" id="XP_038731735.1">
    <property type="nucleotide sequence ID" value="XM_038877545.1"/>
</dbReference>
<comment type="caution">
    <text evidence="2">The sequence shown here is derived from an EMBL/GenBank/DDBJ whole genome shotgun (WGS) entry which is preliminary data.</text>
</comment>
<organism evidence="2 3">
    <name type="scientific">Botrytis byssoidea</name>
    <dbReference type="NCBI Taxonomy" id="139641"/>
    <lineage>
        <taxon>Eukaryota</taxon>
        <taxon>Fungi</taxon>
        <taxon>Dikarya</taxon>
        <taxon>Ascomycota</taxon>
        <taxon>Pezizomycotina</taxon>
        <taxon>Leotiomycetes</taxon>
        <taxon>Helotiales</taxon>
        <taxon>Sclerotiniaceae</taxon>
        <taxon>Botrytis</taxon>
    </lineage>
</organism>
<dbReference type="EMBL" id="RCSW01000013">
    <property type="protein sequence ID" value="KAF7940846.1"/>
    <property type="molecule type" value="Genomic_DNA"/>
</dbReference>
<feature type="region of interest" description="Disordered" evidence="1">
    <location>
        <begin position="91"/>
        <end position="119"/>
    </location>
</feature>
<feature type="region of interest" description="Disordered" evidence="1">
    <location>
        <begin position="1"/>
        <end position="23"/>
    </location>
</feature>
<feature type="compositionally biased region" description="Low complexity" evidence="1">
    <location>
        <begin position="94"/>
        <end position="111"/>
    </location>
</feature>
<sequence length="119" mass="13431">MPSYDKTNDAVPDNPTSQMTRGQVEAEIVSVSAHIEKLKIAREYKPESELIHGSSAKAMVVRKLTERRYRIEALKKRIQTLDEWDRAVFEQNVGQGSTSRNRSSQSPSGSRAPNTSTRR</sequence>
<keyword evidence="3" id="KW-1185">Reference proteome</keyword>
<evidence type="ECO:0000313" key="2">
    <source>
        <dbReference type="EMBL" id="KAF7940846.1"/>
    </source>
</evidence>
<name>A0A9P5IQI8_9HELO</name>
<evidence type="ECO:0000256" key="1">
    <source>
        <dbReference type="SAM" id="MobiDB-lite"/>
    </source>
</evidence>
<dbReference type="GeneID" id="62150621"/>
<dbReference type="AlphaFoldDB" id="A0A9P5IQI8"/>
<dbReference type="Proteomes" id="UP000710849">
    <property type="component" value="Unassembled WGS sequence"/>
</dbReference>
<gene>
    <name evidence="2" type="ORF">EAE97_007032</name>
</gene>